<evidence type="ECO:0000313" key="2">
    <source>
        <dbReference type="Proteomes" id="UP000317977"/>
    </source>
</evidence>
<dbReference type="OrthoDB" id="9948425at2"/>
<name>A0A5C6EHM5_9BACT</name>
<reference evidence="1 2" key="1">
    <citation type="submission" date="2019-02" db="EMBL/GenBank/DDBJ databases">
        <title>Deep-cultivation of Planctomycetes and their phenomic and genomic characterization uncovers novel biology.</title>
        <authorList>
            <person name="Wiegand S."/>
            <person name="Jogler M."/>
            <person name="Boedeker C."/>
            <person name="Pinto D."/>
            <person name="Vollmers J."/>
            <person name="Rivas-Marin E."/>
            <person name="Kohn T."/>
            <person name="Peeters S.H."/>
            <person name="Heuer A."/>
            <person name="Rast P."/>
            <person name="Oberbeckmann S."/>
            <person name="Bunk B."/>
            <person name="Jeske O."/>
            <person name="Meyerdierks A."/>
            <person name="Storesund J.E."/>
            <person name="Kallscheuer N."/>
            <person name="Luecker S."/>
            <person name="Lage O.M."/>
            <person name="Pohl T."/>
            <person name="Merkel B.J."/>
            <person name="Hornburger P."/>
            <person name="Mueller R.-W."/>
            <person name="Bruemmer F."/>
            <person name="Labrenz M."/>
            <person name="Spormann A.M."/>
            <person name="Op Den Camp H."/>
            <person name="Overmann J."/>
            <person name="Amann R."/>
            <person name="Jetten M.S.M."/>
            <person name="Mascher T."/>
            <person name="Medema M.H."/>
            <person name="Devos D.P."/>
            <person name="Kaster A.-K."/>
            <person name="Ovreas L."/>
            <person name="Rohde M."/>
            <person name="Galperin M.Y."/>
            <person name="Jogler C."/>
        </authorList>
    </citation>
    <scope>NUCLEOTIDE SEQUENCE [LARGE SCALE GENOMIC DNA]</scope>
    <source>
        <strain evidence="1 2">Poly59</strain>
    </source>
</reference>
<evidence type="ECO:0000313" key="1">
    <source>
        <dbReference type="EMBL" id="TWU47965.1"/>
    </source>
</evidence>
<protein>
    <submittedName>
        <fullName evidence="1">Uncharacterized protein</fullName>
    </submittedName>
</protein>
<gene>
    <name evidence="1" type="ORF">Poly59_48090</name>
</gene>
<dbReference type="RefSeq" id="WP_146536401.1">
    <property type="nucleotide sequence ID" value="NZ_SJPX01000005.1"/>
</dbReference>
<dbReference type="EMBL" id="SJPX01000005">
    <property type="protein sequence ID" value="TWU47965.1"/>
    <property type="molecule type" value="Genomic_DNA"/>
</dbReference>
<organism evidence="1 2">
    <name type="scientific">Rubripirellula reticaptiva</name>
    <dbReference type="NCBI Taxonomy" id="2528013"/>
    <lineage>
        <taxon>Bacteria</taxon>
        <taxon>Pseudomonadati</taxon>
        <taxon>Planctomycetota</taxon>
        <taxon>Planctomycetia</taxon>
        <taxon>Pirellulales</taxon>
        <taxon>Pirellulaceae</taxon>
        <taxon>Rubripirellula</taxon>
    </lineage>
</organism>
<proteinExistence type="predicted"/>
<sequence>MTMHDQSDRAPSLDLPAADLTETQLRIDIPGPNHALRNPTYMRAVQSSVSYLLRSGLNQPDAITLARQVVDRAADQSVSGSARQATMPLDRLALETAIDLRIEQLKSRRTVVPVENLRPMTKATPSRLINPFRRYSVQDVEVS</sequence>
<accession>A0A5C6EHM5</accession>
<dbReference type="AlphaFoldDB" id="A0A5C6EHM5"/>
<comment type="caution">
    <text evidence="1">The sequence shown here is derived from an EMBL/GenBank/DDBJ whole genome shotgun (WGS) entry which is preliminary data.</text>
</comment>
<dbReference type="Proteomes" id="UP000317977">
    <property type="component" value="Unassembled WGS sequence"/>
</dbReference>
<keyword evidence="2" id="KW-1185">Reference proteome</keyword>